<reference evidence="1" key="1">
    <citation type="submission" date="2021-03" db="EMBL/GenBank/DDBJ databases">
        <authorList>
            <consortium name="DOE Joint Genome Institute"/>
            <person name="Ahrendt S."/>
            <person name="Looney B.P."/>
            <person name="Miyauchi S."/>
            <person name="Morin E."/>
            <person name="Drula E."/>
            <person name="Courty P.E."/>
            <person name="Chicoki N."/>
            <person name="Fauchery L."/>
            <person name="Kohler A."/>
            <person name="Kuo A."/>
            <person name="Labutti K."/>
            <person name="Pangilinan J."/>
            <person name="Lipzen A."/>
            <person name="Riley R."/>
            <person name="Andreopoulos W."/>
            <person name="He G."/>
            <person name="Johnson J."/>
            <person name="Barry K.W."/>
            <person name="Grigoriev I.V."/>
            <person name="Nagy L."/>
            <person name="Hibbett D."/>
            <person name="Henrissat B."/>
            <person name="Matheny P.B."/>
            <person name="Labbe J."/>
            <person name="Martin F."/>
        </authorList>
    </citation>
    <scope>NUCLEOTIDE SEQUENCE</scope>
    <source>
        <strain evidence="1">HHB10654</strain>
    </source>
</reference>
<organism evidence="1 2">
    <name type="scientific">Artomyces pyxidatus</name>
    <dbReference type="NCBI Taxonomy" id="48021"/>
    <lineage>
        <taxon>Eukaryota</taxon>
        <taxon>Fungi</taxon>
        <taxon>Dikarya</taxon>
        <taxon>Basidiomycota</taxon>
        <taxon>Agaricomycotina</taxon>
        <taxon>Agaricomycetes</taxon>
        <taxon>Russulales</taxon>
        <taxon>Auriscalpiaceae</taxon>
        <taxon>Artomyces</taxon>
    </lineage>
</organism>
<keyword evidence="2" id="KW-1185">Reference proteome</keyword>
<accession>A0ACB8T1G6</accession>
<gene>
    <name evidence="1" type="ORF">BV25DRAFT_1885323</name>
</gene>
<protein>
    <submittedName>
        <fullName evidence="1">Uncharacterized protein</fullName>
    </submittedName>
</protein>
<sequence>RDDHLHAHLGPDVLARVRVALRVGDRPRVARLLGARRVVPRCVPTLPHYQRRALQRRRRTRRRRCPWRDVRALDVPARALSKLFIHFYWLPWLRAVLRFARVGIKVPAPRISLLSQRPPPRAGRRLGDVFVSRISITLFIVPLHSSCVHTFAFNTGRAPWRLLS</sequence>
<dbReference type="EMBL" id="MU277207">
    <property type="protein sequence ID" value="KAI0062584.1"/>
    <property type="molecule type" value="Genomic_DNA"/>
</dbReference>
<evidence type="ECO:0000313" key="1">
    <source>
        <dbReference type="EMBL" id="KAI0062584.1"/>
    </source>
</evidence>
<feature type="non-terminal residue" evidence="1">
    <location>
        <position position="1"/>
    </location>
</feature>
<feature type="non-terminal residue" evidence="1">
    <location>
        <position position="164"/>
    </location>
</feature>
<proteinExistence type="predicted"/>
<dbReference type="Proteomes" id="UP000814140">
    <property type="component" value="Unassembled WGS sequence"/>
</dbReference>
<reference evidence="1" key="2">
    <citation type="journal article" date="2022" name="New Phytol.">
        <title>Evolutionary transition to the ectomycorrhizal habit in the genomes of a hyperdiverse lineage of mushroom-forming fungi.</title>
        <authorList>
            <person name="Looney B."/>
            <person name="Miyauchi S."/>
            <person name="Morin E."/>
            <person name="Drula E."/>
            <person name="Courty P.E."/>
            <person name="Kohler A."/>
            <person name="Kuo A."/>
            <person name="LaButti K."/>
            <person name="Pangilinan J."/>
            <person name="Lipzen A."/>
            <person name="Riley R."/>
            <person name="Andreopoulos W."/>
            <person name="He G."/>
            <person name="Johnson J."/>
            <person name="Nolan M."/>
            <person name="Tritt A."/>
            <person name="Barry K.W."/>
            <person name="Grigoriev I.V."/>
            <person name="Nagy L.G."/>
            <person name="Hibbett D."/>
            <person name="Henrissat B."/>
            <person name="Matheny P.B."/>
            <person name="Labbe J."/>
            <person name="Martin F.M."/>
        </authorList>
    </citation>
    <scope>NUCLEOTIDE SEQUENCE</scope>
    <source>
        <strain evidence="1">HHB10654</strain>
    </source>
</reference>
<evidence type="ECO:0000313" key="2">
    <source>
        <dbReference type="Proteomes" id="UP000814140"/>
    </source>
</evidence>
<comment type="caution">
    <text evidence="1">The sequence shown here is derived from an EMBL/GenBank/DDBJ whole genome shotgun (WGS) entry which is preliminary data.</text>
</comment>
<name>A0ACB8T1G6_9AGAM</name>